<protein>
    <submittedName>
        <fullName evidence="3">NAD(P)-dependent dehydrogenase (Short-subunit alcohol dehydrogenase family)</fullName>
    </submittedName>
</protein>
<dbReference type="GO" id="GO:0016616">
    <property type="term" value="F:oxidoreductase activity, acting on the CH-OH group of donors, NAD or NADP as acceptor"/>
    <property type="evidence" value="ECO:0007669"/>
    <property type="project" value="TreeGrafter"/>
</dbReference>
<evidence type="ECO:0000313" key="4">
    <source>
        <dbReference type="Proteomes" id="UP000565579"/>
    </source>
</evidence>
<dbReference type="FunFam" id="3.40.50.720:FF:000084">
    <property type="entry name" value="Short-chain dehydrogenase reductase"/>
    <property type="match status" value="1"/>
</dbReference>
<evidence type="ECO:0000256" key="2">
    <source>
        <dbReference type="ARBA" id="ARBA00023002"/>
    </source>
</evidence>
<keyword evidence="4" id="KW-1185">Reference proteome</keyword>
<proteinExistence type="inferred from homology"/>
<accession>A0A7X0U567</accession>
<dbReference type="PROSITE" id="PS00061">
    <property type="entry name" value="ADH_SHORT"/>
    <property type="match status" value="1"/>
</dbReference>
<dbReference type="AlphaFoldDB" id="A0A7X0U567"/>
<dbReference type="PANTHER" id="PTHR42760:SF115">
    <property type="entry name" value="3-OXOACYL-[ACYL-CARRIER-PROTEIN] REDUCTASE FABG"/>
    <property type="match status" value="1"/>
</dbReference>
<dbReference type="InterPro" id="IPR002347">
    <property type="entry name" value="SDR_fam"/>
</dbReference>
<dbReference type="NCBIfam" id="NF005559">
    <property type="entry name" value="PRK07231.1"/>
    <property type="match status" value="1"/>
</dbReference>
<comment type="caution">
    <text evidence="3">The sequence shown here is derived from an EMBL/GenBank/DDBJ whole genome shotgun (WGS) entry which is preliminary data.</text>
</comment>
<dbReference type="EMBL" id="JACHMI010000001">
    <property type="protein sequence ID" value="MBB6555538.1"/>
    <property type="molecule type" value="Genomic_DNA"/>
</dbReference>
<dbReference type="PRINTS" id="PR00080">
    <property type="entry name" value="SDRFAMILY"/>
</dbReference>
<dbReference type="PRINTS" id="PR00081">
    <property type="entry name" value="GDHRDH"/>
</dbReference>
<dbReference type="Pfam" id="PF13561">
    <property type="entry name" value="adh_short_C2"/>
    <property type="match status" value="1"/>
</dbReference>
<evidence type="ECO:0000256" key="1">
    <source>
        <dbReference type="ARBA" id="ARBA00006484"/>
    </source>
</evidence>
<gene>
    <name evidence="3" type="ORF">HD593_010333</name>
</gene>
<keyword evidence="2" id="KW-0560">Oxidoreductase</keyword>
<sequence>MTGFPEFRADGKIALVTGAARGLGRAISLALANAGADLALGLRDVAADGGLSGEIERMGRAALPLQMDMTVPGQISAAVQRTLDRFGRIDILVNNAGIAPGNPAEDVTEADFDRTLQVNLKGTFLASQAAGRAMIAQGHGTIVNVGSQAGEVALPGESVYCMTKAAIAHLTRCLAVEWGPHGITVNNVAPTFIRTPGTAPALSDPAFEADVIERIAALHRIGEPMDVAGAVLFLASPAASLITGHTLVIDGGWTVR</sequence>
<dbReference type="SUPFAM" id="SSF51735">
    <property type="entry name" value="NAD(P)-binding Rossmann-fold domains"/>
    <property type="match status" value="1"/>
</dbReference>
<reference evidence="3 4" key="1">
    <citation type="submission" date="2020-08" db="EMBL/GenBank/DDBJ databases">
        <title>Sequencing the genomes of 1000 actinobacteria strains.</title>
        <authorList>
            <person name="Klenk H.-P."/>
        </authorList>
    </citation>
    <scope>NUCLEOTIDE SEQUENCE [LARGE SCALE GENOMIC DNA]</scope>
    <source>
        <strain evidence="3 4">DSM 43768</strain>
    </source>
</reference>
<dbReference type="InterPro" id="IPR020904">
    <property type="entry name" value="Sc_DH/Rdtase_CS"/>
</dbReference>
<organism evidence="3 4">
    <name type="scientific">Nonomuraea rubra</name>
    <dbReference type="NCBI Taxonomy" id="46180"/>
    <lineage>
        <taxon>Bacteria</taxon>
        <taxon>Bacillati</taxon>
        <taxon>Actinomycetota</taxon>
        <taxon>Actinomycetes</taxon>
        <taxon>Streptosporangiales</taxon>
        <taxon>Streptosporangiaceae</taxon>
        <taxon>Nonomuraea</taxon>
    </lineage>
</organism>
<name>A0A7X0U567_9ACTN</name>
<dbReference type="RefSeq" id="WP_185110117.1">
    <property type="nucleotide sequence ID" value="NZ_BAAAXY010000006.1"/>
</dbReference>
<dbReference type="InterPro" id="IPR036291">
    <property type="entry name" value="NAD(P)-bd_dom_sf"/>
</dbReference>
<dbReference type="Proteomes" id="UP000565579">
    <property type="component" value="Unassembled WGS sequence"/>
</dbReference>
<dbReference type="PANTHER" id="PTHR42760">
    <property type="entry name" value="SHORT-CHAIN DEHYDROGENASES/REDUCTASES FAMILY MEMBER"/>
    <property type="match status" value="1"/>
</dbReference>
<dbReference type="Gene3D" id="3.40.50.720">
    <property type="entry name" value="NAD(P)-binding Rossmann-like Domain"/>
    <property type="match status" value="1"/>
</dbReference>
<comment type="similarity">
    <text evidence="1">Belongs to the short-chain dehydrogenases/reductases (SDR) family.</text>
</comment>
<evidence type="ECO:0000313" key="3">
    <source>
        <dbReference type="EMBL" id="MBB6555538.1"/>
    </source>
</evidence>